<protein>
    <submittedName>
        <fullName evidence="3">Glycosyltransferase family 4 protein</fullName>
        <ecNumber evidence="3">2.4.-.-</ecNumber>
    </submittedName>
</protein>
<dbReference type="Proteomes" id="UP001176806">
    <property type="component" value="Unassembled WGS sequence"/>
</dbReference>
<name>A0ABT8WTF1_9FLAO</name>
<proteinExistence type="predicted"/>
<dbReference type="CDD" id="cd03801">
    <property type="entry name" value="GT4_PimA-like"/>
    <property type="match status" value="1"/>
</dbReference>
<reference evidence="3" key="1">
    <citation type="submission" date="2023-07" db="EMBL/GenBank/DDBJ databases">
        <title>Two novel species in the genus Flavivirga.</title>
        <authorList>
            <person name="Kwon K."/>
        </authorList>
    </citation>
    <scope>NUCLEOTIDE SEQUENCE</scope>
    <source>
        <strain evidence="3">KACC 14158</strain>
    </source>
</reference>
<comment type="caution">
    <text evidence="3">The sequence shown here is derived from an EMBL/GenBank/DDBJ whole genome shotgun (WGS) entry which is preliminary data.</text>
</comment>
<evidence type="ECO:0000259" key="2">
    <source>
        <dbReference type="Pfam" id="PF13439"/>
    </source>
</evidence>
<dbReference type="PANTHER" id="PTHR12526">
    <property type="entry name" value="GLYCOSYLTRANSFERASE"/>
    <property type="match status" value="1"/>
</dbReference>
<feature type="domain" description="Glycosyltransferase subfamily 4-like N-terminal" evidence="2">
    <location>
        <begin position="16"/>
        <end position="167"/>
    </location>
</feature>
<keyword evidence="3" id="KW-0328">Glycosyltransferase</keyword>
<keyword evidence="4" id="KW-1185">Reference proteome</keyword>
<dbReference type="EC" id="2.4.-.-" evidence="3"/>
<evidence type="ECO:0000313" key="3">
    <source>
        <dbReference type="EMBL" id="MDO5976379.1"/>
    </source>
</evidence>
<dbReference type="InterPro" id="IPR028098">
    <property type="entry name" value="Glyco_trans_4-like_N"/>
</dbReference>
<dbReference type="EMBL" id="JAUOEL010000008">
    <property type="protein sequence ID" value="MDO5976379.1"/>
    <property type="molecule type" value="Genomic_DNA"/>
</dbReference>
<keyword evidence="3" id="KW-0808">Transferase</keyword>
<feature type="domain" description="Glycosyl transferase family 1" evidence="1">
    <location>
        <begin position="173"/>
        <end position="336"/>
    </location>
</feature>
<dbReference type="Gene3D" id="3.40.50.2000">
    <property type="entry name" value="Glycogen Phosphorylase B"/>
    <property type="match status" value="2"/>
</dbReference>
<dbReference type="InterPro" id="IPR001296">
    <property type="entry name" value="Glyco_trans_1"/>
</dbReference>
<dbReference type="Pfam" id="PF00534">
    <property type="entry name" value="Glycos_transf_1"/>
    <property type="match status" value="1"/>
</dbReference>
<dbReference type="GO" id="GO:0016757">
    <property type="term" value="F:glycosyltransferase activity"/>
    <property type="evidence" value="ECO:0007669"/>
    <property type="project" value="UniProtKB-KW"/>
</dbReference>
<gene>
    <name evidence="3" type="ORF">Q4Q40_19440</name>
</gene>
<accession>A0ABT8WTF1</accession>
<dbReference type="RefSeq" id="WP_303303666.1">
    <property type="nucleotide sequence ID" value="NZ_BAABDA010000001.1"/>
</dbReference>
<dbReference type="Pfam" id="PF13439">
    <property type="entry name" value="Glyco_transf_4"/>
    <property type="match status" value="1"/>
</dbReference>
<dbReference type="SUPFAM" id="SSF53756">
    <property type="entry name" value="UDP-Glycosyltransferase/glycogen phosphorylase"/>
    <property type="match status" value="1"/>
</dbReference>
<evidence type="ECO:0000313" key="4">
    <source>
        <dbReference type="Proteomes" id="UP001176806"/>
    </source>
</evidence>
<evidence type="ECO:0000259" key="1">
    <source>
        <dbReference type="Pfam" id="PF00534"/>
    </source>
</evidence>
<organism evidence="3 4">
    <name type="scientific">Flavivirga jejuensis</name>
    <dbReference type="NCBI Taxonomy" id="870487"/>
    <lineage>
        <taxon>Bacteria</taxon>
        <taxon>Pseudomonadati</taxon>
        <taxon>Bacteroidota</taxon>
        <taxon>Flavobacteriia</taxon>
        <taxon>Flavobacteriales</taxon>
        <taxon>Flavobacteriaceae</taxon>
        <taxon>Flavivirga</taxon>
    </lineage>
</organism>
<sequence>MAIKILYILPSFNKFGGTPKKTLDLIKHAPNECYLYVWTNAYAKEFKDDFIQSGAKIFVGDHKRNILKHISNLLKIIDTYNIEIIQSQFFFGELLAGILKILRPKVKLIVAFVGSLSPSGYRKKLLNILYNKVDTFIYISEYVKTEKIKIYPKLKHSKGLVIYNGTNKPNSIKHNILNKEQGTINILCVSGLSKIKNVQVLIDCMVILLEKNYDQIQFLIAGDGPEKENFEKQLLEKHLSKNFKLLGYQKNIGDLYNRTNIFAHPCYVEGFGIAVAEAMVEEKPIIVSNAGALPELIKNNETGLLVNAFDAQQWADAIIKLIENPDLANKLAKNAKLYAETQFSVKRFVEDYNKLYKNLMN</sequence>